<dbReference type="GO" id="GO:0005634">
    <property type="term" value="C:nucleus"/>
    <property type="evidence" value="ECO:0007669"/>
    <property type="project" value="TreeGrafter"/>
</dbReference>
<proteinExistence type="predicted"/>
<name>A0A1Y1S7Q4_9MICR</name>
<dbReference type="InterPro" id="IPR011009">
    <property type="entry name" value="Kinase-like_dom_sf"/>
</dbReference>
<keyword evidence="1" id="KW-0723">Serine/threonine-protein kinase</keyword>
<dbReference type="AlphaFoldDB" id="A0A1Y1S7Q4"/>
<dbReference type="OrthoDB" id="20524at2759"/>
<feature type="binding site" evidence="6">
    <location>
        <position position="336"/>
    </location>
    <ligand>
        <name>ATP</name>
        <dbReference type="ChEBI" id="CHEBI:30616"/>
    </ligand>
</feature>
<dbReference type="InterPro" id="IPR008271">
    <property type="entry name" value="Ser/Thr_kinase_AS"/>
</dbReference>
<dbReference type="PROSITE" id="PS50011">
    <property type="entry name" value="PROTEIN_KINASE_DOM"/>
    <property type="match status" value="1"/>
</dbReference>
<keyword evidence="5 6" id="KW-0067">ATP-binding</keyword>
<organism evidence="8 9">
    <name type="scientific">Enterospora canceri</name>
    <dbReference type="NCBI Taxonomy" id="1081671"/>
    <lineage>
        <taxon>Eukaryota</taxon>
        <taxon>Fungi</taxon>
        <taxon>Fungi incertae sedis</taxon>
        <taxon>Microsporidia</taxon>
        <taxon>Enterocytozoonidae</taxon>
        <taxon>Enterospora</taxon>
    </lineage>
</organism>
<dbReference type="GO" id="GO:0004674">
    <property type="term" value="F:protein serine/threonine kinase activity"/>
    <property type="evidence" value="ECO:0007669"/>
    <property type="project" value="UniProtKB-KW"/>
</dbReference>
<accession>A0A1Y1S7Q4</accession>
<keyword evidence="4" id="KW-0418">Kinase</keyword>
<evidence type="ECO:0000256" key="2">
    <source>
        <dbReference type="ARBA" id="ARBA00022679"/>
    </source>
</evidence>
<reference evidence="8 9" key="1">
    <citation type="journal article" date="2017" name="Environ. Microbiol.">
        <title>Decay of the glycolytic pathway and adaptation to intranuclear parasitism within Enterocytozoonidae microsporidia.</title>
        <authorList>
            <person name="Wiredu Boakye D."/>
            <person name="Jaroenlak P."/>
            <person name="Prachumwat A."/>
            <person name="Williams T.A."/>
            <person name="Bateman K.S."/>
            <person name="Itsathitphaisarn O."/>
            <person name="Sritunyalucksana K."/>
            <person name="Paszkiewicz K.H."/>
            <person name="Moore K.A."/>
            <person name="Stentiford G.D."/>
            <person name="Williams B.A."/>
        </authorList>
    </citation>
    <scope>NUCLEOTIDE SEQUENCE [LARGE SCALE GENOMIC DNA]</scope>
    <source>
        <strain evidence="8 9">GB1</strain>
    </source>
</reference>
<dbReference type="Gene3D" id="1.10.510.10">
    <property type="entry name" value="Transferase(Phosphotransferase) domain 1"/>
    <property type="match status" value="1"/>
</dbReference>
<dbReference type="Proteomes" id="UP000192639">
    <property type="component" value="Unassembled WGS sequence"/>
</dbReference>
<dbReference type="GO" id="GO:0000776">
    <property type="term" value="C:kinetochore"/>
    <property type="evidence" value="ECO:0007669"/>
    <property type="project" value="TreeGrafter"/>
</dbReference>
<dbReference type="SUPFAM" id="SSF56112">
    <property type="entry name" value="Protein kinase-like (PK-like)"/>
    <property type="match status" value="1"/>
</dbReference>
<keyword evidence="9" id="KW-1185">Reference proteome</keyword>
<dbReference type="PANTHER" id="PTHR22974">
    <property type="entry name" value="MIXED LINEAGE PROTEIN KINASE"/>
    <property type="match status" value="1"/>
</dbReference>
<dbReference type="GO" id="GO:0034501">
    <property type="term" value="P:protein localization to kinetochore"/>
    <property type="evidence" value="ECO:0007669"/>
    <property type="project" value="TreeGrafter"/>
</dbReference>
<dbReference type="PROSITE" id="PS00108">
    <property type="entry name" value="PROTEIN_KINASE_ST"/>
    <property type="match status" value="1"/>
</dbReference>
<dbReference type="Pfam" id="PF00069">
    <property type="entry name" value="Pkinase"/>
    <property type="match status" value="1"/>
</dbReference>
<evidence type="ECO:0000256" key="4">
    <source>
        <dbReference type="ARBA" id="ARBA00022777"/>
    </source>
</evidence>
<dbReference type="VEuPathDB" id="MicrosporidiaDB:ECANGB1_667"/>
<dbReference type="PROSITE" id="PS00107">
    <property type="entry name" value="PROTEIN_KINASE_ATP"/>
    <property type="match status" value="1"/>
</dbReference>
<dbReference type="EMBL" id="LWDP01000019">
    <property type="protein sequence ID" value="ORD94472.1"/>
    <property type="molecule type" value="Genomic_DNA"/>
</dbReference>
<sequence>MPDSNSQELPSQTDEMFHFLKQVDPKEKEAVYSKALTMLSSDMYSMHIFLNYIDFVLHKEDPEVLEKLYTVHKNKFKAYHAFWKRLIEFSVVNLKKDFDMVLDKVVRYLKANEFIGRDEMMEYFTSNRSKIQNDIKNSRNMSYMALSTPIKSNLNNPSSYKDVETEQESDPIDPDDFYSIFGSAKKNKLNLEVKSSDLGIELARGTETVSIIHDKITGDTQELMDRIVELNSCKTHVTGGSRKFCSKIEHINIQKPVEIENEEESGSTQNTSVSKKSLSFLQDQKHLPIIENTQPLNNSGQIAFNRMNIIYLEKIGKGGFSTVHKVMHNNKIYALKKIFKGDYDKEVQILQKLNRVSDNYAIKMVDYKQNVTEDIIEILFEYAEIDLQNYTNKNAYSNHFIKHIALEMLQIIEFIHTNGVIHKDIKPSNFVFVQGRLKVIDFGISKEMGPDTTSCLNNKEGTFYYSSPEVFLKQKVGRSADIWSFGCIMYYLYYKETVFKHDDMHRLSEITQKEIKYRKTDRNGHQMDERAIDLMKLSLKIDPKERPKADELLKYHPFFIQ</sequence>
<dbReference type="GO" id="GO:0033316">
    <property type="term" value="P:meiotic spindle assembly checkpoint signaling"/>
    <property type="evidence" value="ECO:0007669"/>
    <property type="project" value="TreeGrafter"/>
</dbReference>
<evidence type="ECO:0000313" key="9">
    <source>
        <dbReference type="Proteomes" id="UP000192639"/>
    </source>
</evidence>
<dbReference type="GO" id="GO:0004712">
    <property type="term" value="F:protein serine/threonine/tyrosine kinase activity"/>
    <property type="evidence" value="ECO:0007669"/>
    <property type="project" value="TreeGrafter"/>
</dbReference>
<evidence type="ECO:0000259" key="7">
    <source>
        <dbReference type="PROSITE" id="PS50011"/>
    </source>
</evidence>
<protein>
    <submittedName>
        <fullName evidence="8">MPS1</fullName>
    </submittedName>
</protein>
<gene>
    <name evidence="8" type="primary">MPS1</name>
    <name evidence="8" type="ORF">ECANGB1_667</name>
</gene>
<comment type="caution">
    <text evidence="8">The sequence shown here is derived from an EMBL/GenBank/DDBJ whole genome shotgun (WGS) entry which is preliminary data.</text>
</comment>
<feature type="domain" description="Protein kinase" evidence="7">
    <location>
        <begin position="309"/>
        <end position="559"/>
    </location>
</feature>
<dbReference type="PANTHER" id="PTHR22974:SF21">
    <property type="entry name" value="DUAL SPECIFICITY PROTEIN KINASE TTK"/>
    <property type="match status" value="1"/>
</dbReference>
<keyword evidence="2" id="KW-0808">Transferase</keyword>
<dbReference type="GO" id="GO:0007094">
    <property type="term" value="P:mitotic spindle assembly checkpoint signaling"/>
    <property type="evidence" value="ECO:0007669"/>
    <property type="project" value="TreeGrafter"/>
</dbReference>
<evidence type="ECO:0000256" key="5">
    <source>
        <dbReference type="ARBA" id="ARBA00022840"/>
    </source>
</evidence>
<dbReference type="InterPro" id="IPR000719">
    <property type="entry name" value="Prot_kinase_dom"/>
</dbReference>
<dbReference type="GO" id="GO:0007059">
    <property type="term" value="P:chromosome segregation"/>
    <property type="evidence" value="ECO:0007669"/>
    <property type="project" value="TreeGrafter"/>
</dbReference>
<evidence type="ECO:0000256" key="6">
    <source>
        <dbReference type="PROSITE-ProRule" id="PRU10141"/>
    </source>
</evidence>
<dbReference type="Gene3D" id="3.30.200.20">
    <property type="entry name" value="Phosphorylase Kinase, domain 1"/>
    <property type="match status" value="1"/>
</dbReference>
<evidence type="ECO:0000313" key="8">
    <source>
        <dbReference type="EMBL" id="ORD94472.1"/>
    </source>
</evidence>
<evidence type="ECO:0000256" key="1">
    <source>
        <dbReference type="ARBA" id="ARBA00022527"/>
    </source>
</evidence>
<dbReference type="GO" id="GO:0005524">
    <property type="term" value="F:ATP binding"/>
    <property type="evidence" value="ECO:0007669"/>
    <property type="project" value="UniProtKB-UniRule"/>
</dbReference>
<evidence type="ECO:0000256" key="3">
    <source>
        <dbReference type="ARBA" id="ARBA00022741"/>
    </source>
</evidence>
<keyword evidence="3 6" id="KW-0547">Nucleotide-binding</keyword>
<dbReference type="InterPro" id="IPR017441">
    <property type="entry name" value="Protein_kinase_ATP_BS"/>
</dbReference>
<dbReference type="SMART" id="SM00220">
    <property type="entry name" value="S_TKc"/>
    <property type="match status" value="1"/>
</dbReference>